<dbReference type="EMBL" id="GBXM01103930">
    <property type="protein sequence ID" value="JAH04647.1"/>
    <property type="molecule type" value="Transcribed_RNA"/>
</dbReference>
<dbReference type="AlphaFoldDB" id="A0A0E9PK20"/>
<protein>
    <submittedName>
        <fullName evidence="1">Uncharacterized protein</fullName>
    </submittedName>
</protein>
<evidence type="ECO:0000313" key="1">
    <source>
        <dbReference type="EMBL" id="JAH04647.1"/>
    </source>
</evidence>
<sequence length="40" mass="4604">MLLRRSWKRSCKVIPSMPQPHEESWSILTYSACVSSQPPS</sequence>
<reference evidence="1" key="2">
    <citation type="journal article" date="2015" name="Fish Shellfish Immunol.">
        <title>Early steps in the European eel (Anguilla anguilla)-Vibrio vulnificus interaction in the gills: Role of the RtxA13 toxin.</title>
        <authorList>
            <person name="Callol A."/>
            <person name="Pajuelo D."/>
            <person name="Ebbesson L."/>
            <person name="Teles M."/>
            <person name="MacKenzie S."/>
            <person name="Amaro C."/>
        </authorList>
    </citation>
    <scope>NUCLEOTIDE SEQUENCE</scope>
</reference>
<accession>A0A0E9PK20</accession>
<proteinExistence type="predicted"/>
<reference evidence="1" key="1">
    <citation type="submission" date="2014-11" db="EMBL/GenBank/DDBJ databases">
        <authorList>
            <person name="Amaro Gonzalez C."/>
        </authorList>
    </citation>
    <scope>NUCLEOTIDE SEQUENCE</scope>
</reference>
<organism evidence="1">
    <name type="scientific">Anguilla anguilla</name>
    <name type="common">European freshwater eel</name>
    <name type="synonym">Muraena anguilla</name>
    <dbReference type="NCBI Taxonomy" id="7936"/>
    <lineage>
        <taxon>Eukaryota</taxon>
        <taxon>Metazoa</taxon>
        <taxon>Chordata</taxon>
        <taxon>Craniata</taxon>
        <taxon>Vertebrata</taxon>
        <taxon>Euteleostomi</taxon>
        <taxon>Actinopterygii</taxon>
        <taxon>Neopterygii</taxon>
        <taxon>Teleostei</taxon>
        <taxon>Anguilliformes</taxon>
        <taxon>Anguillidae</taxon>
        <taxon>Anguilla</taxon>
    </lineage>
</organism>
<name>A0A0E9PK20_ANGAN</name>